<keyword evidence="2" id="KW-0442">Lipid degradation</keyword>
<dbReference type="InterPro" id="IPR002641">
    <property type="entry name" value="PNPLA_dom"/>
</dbReference>
<organism evidence="6 7">
    <name type="scientific">Variovorax rhizosphaerae</name>
    <dbReference type="NCBI Taxonomy" id="1836200"/>
    <lineage>
        <taxon>Bacteria</taxon>
        <taxon>Pseudomonadati</taxon>
        <taxon>Pseudomonadota</taxon>
        <taxon>Betaproteobacteria</taxon>
        <taxon>Burkholderiales</taxon>
        <taxon>Comamonadaceae</taxon>
        <taxon>Variovorax</taxon>
    </lineage>
</organism>
<name>A0ABU8WZV7_9BURK</name>
<accession>A0ABU8WZV7</accession>
<dbReference type="InterPro" id="IPR050301">
    <property type="entry name" value="NTE"/>
</dbReference>
<comment type="caution">
    <text evidence="6">The sequence shown here is derived from an EMBL/GenBank/DDBJ whole genome shotgun (WGS) entry which is preliminary data.</text>
</comment>
<feature type="domain" description="PNPLA" evidence="5">
    <location>
        <begin position="90"/>
        <end position="298"/>
    </location>
</feature>
<evidence type="ECO:0000256" key="4">
    <source>
        <dbReference type="PROSITE-ProRule" id="PRU01161"/>
    </source>
</evidence>
<protein>
    <submittedName>
        <fullName evidence="6">Patatin-like phospholipase family protein</fullName>
    </submittedName>
</protein>
<dbReference type="RefSeq" id="WP_340348402.1">
    <property type="nucleotide sequence ID" value="NZ_JBBKZT010000042.1"/>
</dbReference>
<sequence length="512" mass="55391">MLVGRRAGSRLDPCDTPKRELLGAGVRSDERVSMIQLSISRWCLVACALLLGGCATRPVNPPITQAHPGKGYRLETRQAQVKDKDTLVILAFSGGGTRAAAFSYGVLEYLRRTEIVNAKGKGRLIDQVDIITGVSGGSFTALAYGLYGDKLFNDYEQRFLKRDIQGEIVSRSFNPLNWAKLSSTGWGRSELASQMYDEHLFNGATFGDLDRGTGPLILASATDISSGARVVFHQGVFDILCSDLNAVPLSRAAAASSAVPVVLSPVTLNNYGGTCNLTPPPWVNRFIDTDNPPRPAARAIRSLRSLSDFGDGAKRPYLHLVDGGVSDNVGMRGVLDSLEVLEAMQEAGMPTQLDQAKRIVVVIVNSLSSPPTNWDESESPPGSAAILLKSSGVPIDRYSFESVELLRDMAARWNTMRRIRNSPTLASNRDPALAKAIRGPDAEIYAIDVSFAALKDRAELEYLNQQPTSFVLPDEAVDRLRAAAGKIMADSPEFKRLLKDVGGTLAEPADTR</sequence>
<dbReference type="Proteomes" id="UP001385892">
    <property type="component" value="Unassembled WGS sequence"/>
</dbReference>
<evidence type="ECO:0000313" key="6">
    <source>
        <dbReference type="EMBL" id="MEJ8852454.1"/>
    </source>
</evidence>
<dbReference type="Gene3D" id="3.40.1090.10">
    <property type="entry name" value="Cytosolic phospholipase A2 catalytic domain"/>
    <property type="match status" value="2"/>
</dbReference>
<keyword evidence="1" id="KW-0378">Hydrolase</keyword>
<dbReference type="PANTHER" id="PTHR14226">
    <property type="entry name" value="NEUROPATHY TARGET ESTERASE/SWISS CHEESE D.MELANOGASTER"/>
    <property type="match status" value="1"/>
</dbReference>
<evidence type="ECO:0000256" key="1">
    <source>
        <dbReference type="ARBA" id="ARBA00022801"/>
    </source>
</evidence>
<evidence type="ECO:0000256" key="2">
    <source>
        <dbReference type="ARBA" id="ARBA00022963"/>
    </source>
</evidence>
<dbReference type="PANTHER" id="PTHR14226:SF78">
    <property type="entry name" value="SLR0060 PROTEIN"/>
    <property type="match status" value="1"/>
</dbReference>
<keyword evidence="7" id="KW-1185">Reference proteome</keyword>
<dbReference type="InterPro" id="IPR016035">
    <property type="entry name" value="Acyl_Trfase/lysoPLipase"/>
</dbReference>
<proteinExistence type="predicted"/>
<dbReference type="SUPFAM" id="SSF52151">
    <property type="entry name" value="FabD/lysophospholipase-like"/>
    <property type="match status" value="1"/>
</dbReference>
<gene>
    <name evidence="6" type="ORF">WKW82_37945</name>
</gene>
<evidence type="ECO:0000259" key="5">
    <source>
        <dbReference type="PROSITE" id="PS51635"/>
    </source>
</evidence>
<keyword evidence="3" id="KW-0443">Lipid metabolism</keyword>
<reference evidence="6 7" key="1">
    <citation type="submission" date="2024-03" db="EMBL/GenBank/DDBJ databases">
        <title>Novel species of the genus Variovorax.</title>
        <authorList>
            <person name="Liu Q."/>
            <person name="Xin Y.-H."/>
        </authorList>
    </citation>
    <scope>NUCLEOTIDE SEQUENCE [LARGE SCALE GENOMIC DNA]</scope>
    <source>
        <strain evidence="6 7">KACC 18900</strain>
    </source>
</reference>
<comment type="caution">
    <text evidence="4">Lacks conserved residue(s) required for the propagation of feature annotation.</text>
</comment>
<dbReference type="PROSITE" id="PS51635">
    <property type="entry name" value="PNPLA"/>
    <property type="match status" value="1"/>
</dbReference>
<evidence type="ECO:0000313" key="7">
    <source>
        <dbReference type="Proteomes" id="UP001385892"/>
    </source>
</evidence>
<dbReference type="EMBL" id="JBBKZT010000042">
    <property type="protein sequence ID" value="MEJ8852454.1"/>
    <property type="molecule type" value="Genomic_DNA"/>
</dbReference>
<dbReference type="Pfam" id="PF01734">
    <property type="entry name" value="Patatin"/>
    <property type="match status" value="1"/>
</dbReference>
<feature type="short sequence motif" description="GXSXG" evidence="4">
    <location>
        <begin position="133"/>
        <end position="137"/>
    </location>
</feature>
<evidence type="ECO:0000256" key="3">
    <source>
        <dbReference type="ARBA" id="ARBA00023098"/>
    </source>
</evidence>